<evidence type="ECO:0000313" key="4">
    <source>
        <dbReference type="Proteomes" id="UP000288805"/>
    </source>
</evidence>
<dbReference type="InterPro" id="IPR054722">
    <property type="entry name" value="PolX-like_BBD"/>
</dbReference>
<sequence length="146" mass="15593">MLAPSSQENSALKVAQDSTPIGPMVPSNYGKKGASNHMTNETHHFLTYNPCPKKGKATIANGSSIHINGKGSVSISPSLPLNPILHVPKIACNLLSISKVTKSLNCCVTSYPTHCIFQDLATGKKIGNAEEREGLYYLTPEAKKTT</sequence>
<gene>
    <name evidence="3" type="ORF">CK203_072756</name>
</gene>
<evidence type="ECO:0000256" key="1">
    <source>
        <dbReference type="SAM" id="MobiDB-lite"/>
    </source>
</evidence>
<accession>A0A438EZ58</accession>
<organism evidence="3 4">
    <name type="scientific">Vitis vinifera</name>
    <name type="common">Grape</name>
    <dbReference type="NCBI Taxonomy" id="29760"/>
    <lineage>
        <taxon>Eukaryota</taxon>
        <taxon>Viridiplantae</taxon>
        <taxon>Streptophyta</taxon>
        <taxon>Embryophyta</taxon>
        <taxon>Tracheophyta</taxon>
        <taxon>Spermatophyta</taxon>
        <taxon>Magnoliopsida</taxon>
        <taxon>eudicotyledons</taxon>
        <taxon>Gunneridae</taxon>
        <taxon>Pentapetalae</taxon>
        <taxon>rosids</taxon>
        <taxon>Vitales</taxon>
        <taxon>Vitaceae</taxon>
        <taxon>Viteae</taxon>
        <taxon>Vitis</taxon>
    </lineage>
</organism>
<dbReference type="Proteomes" id="UP000288805">
    <property type="component" value="Unassembled WGS sequence"/>
</dbReference>
<reference evidence="3 4" key="1">
    <citation type="journal article" date="2018" name="PLoS Genet.">
        <title>Population sequencing reveals clonal diversity and ancestral inbreeding in the grapevine cultivar Chardonnay.</title>
        <authorList>
            <person name="Roach M.J."/>
            <person name="Johnson D.L."/>
            <person name="Bohlmann J."/>
            <person name="van Vuuren H.J."/>
            <person name="Jones S.J."/>
            <person name="Pretorius I.S."/>
            <person name="Schmidt S.A."/>
            <person name="Borneman A.R."/>
        </authorList>
    </citation>
    <scope>NUCLEOTIDE SEQUENCE [LARGE SCALE GENOMIC DNA]</scope>
    <source>
        <strain evidence="4">cv. Chardonnay</strain>
        <tissue evidence="3">Leaf</tissue>
    </source>
</reference>
<dbReference type="Pfam" id="PF22936">
    <property type="entry name" value="Pol_BBD"/>
    <property type="match status" value="1"/>
</dbReference>
<name>A0A438EZ58_VITVI</name>
<proteinExistence type="predicted"/>
<feature type="compositionally biased region" description="Polar residues" evidence="1">
    <location>
        <begin position="1"/>
        <end position="10"/>
    </location>
</feature>
<feature type="region of interest" description="Disordered" evidence="1">
    <location>
        <begin position="1"/>
        <end position="36"/>
    </location>
</feature>
<comment type="caution">
    <text evidence="3">The sequence shown here is derived from an EMBL/GenBank/DDBJ whole genome shotgun (WGS) entry which is preliminary data.</text>
</comment>
<dbReference type="AlphaFoldDB" id="A0A438EZ58"/>
<protein>
    <recommendedName>
        <fullName evidence="2">Retrovirus-related Pol polyprotein from transposon TNT 1-94-like beta-barrel domain-containing protein</fullName>
    </recommendedName>
</protein>
<evidence type="ECO:0000259" key="2">
    <source>
        <dbReference type="Pfam" id="PF22936"/>
    </source>
</evidence>
<feature type="domain" description="Retrovirus-related Pol polyprotein from transposon TNT 1-94-like beta-barrel" evidence="2">
    <location>
        <begin position="33"/>
        <end position="102"/>
    </location>
</feature>
<evidence type="ECO:0000313" key="3">
    <source>
        <dbReference type="EMBL" id="RVW53014.1"/>
    </source>
</evidence>
<dbReference type="EMBL" id="QGNW01001159">
    <property type="protein sequence ID" value="RVW53014.1"/>
    <property type="molecule type" value="Genomic_DNA"/>
</dbReference>